<sequence>MKKKAVPILAAVVLIVIVAAIGIISKIVERYTPSDEVMPSAEYFGVQEGSGLALIIQDELVHYKGILDNGTPYLDYQAVKEYLNDRFYWDSSANLMVYTTPTDIINIPAGGSSYTLSGTTQDAGYPIVKVNGNQAYIAAAFVQQYTNIEFSRKENPERLIITNQWGEREYADLKKDEAVRYQGGIKSPILTNGIKGMKLAVLEKLDDWTKVMTEDGYIGYVRNSKLGESYQETASREFEEPVYTSIRRNHKINLVWHQITSMESNDSLLNDIAGMKGVNVISPTWFSIISNDGEISSLVSETYVTNAHAQGLEVWALVDNFNEAIDTKTVLASSASREKLANQLVAAAVQYSLDGINIDFEAIPEEAADGYIQFIREISVKCRKNGIVLSIDNPVPMPYTMHYNRKEQGIVADYVIIMGYDEHYAGSEKAGTVASLSFERNGIQETLKEVPAEKIISGVPFYTRLWNTDAQGGVTSEAFGMDTAEQWLSDNGVTANWSQETSQDYAELEASDGSKYQIWLENEKSLEEKAKLVKEYNLGGIAAWKLGFERSSIWDVLYKYVS</sequence>
<reference evidence="1" key="1">
    <citation type="submission" date="2019-04" db="EMBL/GenBank/DDBJ databases">
        <title>Microbes associate with the intestines of laboratory mice.</title>
        <authorList>
            <person name="Navarre W."/>
            <person name="Wong E."/>
            <person name="Huang K."/>
            <person name="Tropini C."/>
            <person name="Ng K."/>
            <person name="Yu B."/>
        </authorList>
    </citation>
    <scope>NUCLEOTIDE SEQUENCE</scope>
    <source>
        <strain evidence="1">NM72_1-8</strain>
    </source>
</reference>
<evidence type="ECO:0000313" key="2">
    <source>
        <dbReference type="Proteomes" id="UP000307720"/>
    </source>
</evidence>
<accession>A0AC61R1G9</accession>
<evidence type="ECO:0000313" key="1">
    <source>
        <dbReference type="EMBL" id="TGX99721.1"/>
    </source>
</evidence>
<organism evidence="1 2">
    <name type="scientific">Hominisplanchenecus murintestinalis</name>
    <dbReference type="NCBI Taxonomy" id="2941517"/>
    <lineage>
        <taxon>Bacteria</taxon>
        <taxon>Bacillati</taxon>
        <taxon>Bacillota</taxon>
        <taxon>Clostridia</taxon>
        <taxon>Lachnospirales</taxon>
        <taxon>Lachnospiraceae</taxon>
        <taxon>Hominisplanchenecus</taxon>
    </lineage>
</organism>
<dbReference type="EMBL" id="SRZB01000005">
    <property type="protein sequence ID" value="TGX99721.1"/>
    <property type="molecule type" value="Genomic_DNA"/>
</dbReference>
<gene>
    <name evidence="1" type="ORF">E5357_04375</name>
</gene>
<dbReference type="Proteomes" id="UP000307720">
    <property type="component" value="Unassembled WGS sequence"/>
</dbReference>
<protein>
    <submittedName>
        <fullName evidence="1">Glycosyl hydrolase family 18</fullName>
    </submittedName>
</protein>
<keyword evidence="2" id="KW-1185">Reference proteome</keyword>
<keyword evidence="1" id="KW-0378">Hydrolase</keyword>
<name>A0AC61R1G9_9FIRM</name>
<comment type="caution">
    <text evidence="1">The sequence shown here is derived from an EMBL/GenBank/DDBJ whole genome shotgun (WGS) entry which is preliminary data.</text>
</comment>
<proteinExistence type="predicted"/>